<keyword evidence="4" id="KW-0378">Hydrolase</keyword>
<evidence type="ECO:0000256" key="3">
    <source>
        <dbReference type="ARBA" id="ARBA00022763"/>
    </source>
</evidence>
<dbReference type="Proteomes" id="UP000555552">
    <property type="component" value="Unassembled WGS sequence"/>
</dbReference>
<organism evidence="7 8">
    <name type="scientific">Pseudokineococcus marinus</name>
    <dbReference type="NCBI Taxonomy" id="351215"/>
    <lineage>
        <taxon>Bacteria</taxon>
        <taxon>Bacillati</taxon>
        <taxon>Actinomycetota</taxon>
        <taxon>Actinomycetes</taxon>
        <taxon>Kineosporiales</taxon>
        <taxon>Kineosporiaceae</taxon>
        <taxon>Pseudokineococcus</taxon>
    </lineage>
</organism>
<dbReference type="AlphaFoldDB" id="A0A849BR14"/>
<keyword evidence="3" id="KW-0227">DNA damage</keyword>
<keyword evidence="2 7" id="KW-0255">Endonuclease</keyword>
<dbReference type="Pfam" id="PF03852">
    <property type="entry name" value="Vsr"/>
    <property type="match status" value="1"/>
</dbReference>
<name>A0A849BR14_9ACTN</name>
<comment type="similarity">
    <text evidence="6">Belongs to the Vsr family.</text>
</comment>
<evidence type="ECO:0000256" key="2">
    <source>
        <dbReference type="ARBA" id="ARBA00022759"/>
    </source>
</evidence>
<evidence type="ECO:0000313" key="7">
    <source>
        <dbReference type="EMBL" id="NNH23262.1"/>
    </source>
</evidence>
<dbReference type="Gene3D" id="3.40.960.10">
    <property type="entry name" value="VSR Endonuclease"/>
    <property type="match status" value="1"/>
</dbReference>
<dbReference type="RefSeq" id="WP_171203085.1">
    <property type="nucleotide sequence ID" value="NZ_BAAANP010000013.1"/>
</dbReference>
<dbReference type="InterPro" id="IPR011335">
    <property type="entry name" value="Restrct_endonuc-II-like"/>
</dbReference>
<keyword evidence="8" id="KW-1185">Reference proteome</keyword>
<protein>
    <submittedName>
        <fullName evidence="7">Very short patch repair endonuclease</fullName>
    </submittedName>
</protein>
<evidence type="ECO:0000256" key="4">
    <source>
        <dbReference type="ARBA" id="ARBA00022801"/>
    </source>
</evidence>
<dbReference type="GO" id="GO:0004519">
    <property type="term" value="F:endonuclease activity"/>
    <property type="evidence" value="ECO:0007669"/>
    <property type="project" value="UniProtKB-KW"/>
</dbReference>
<dbReference type="GO" id="GO:0006298">
    <property type="term" value="P:mismatch repair"/>
    <property type="evidence" value="ECO:0007669"/>
    <property type="project" value="InterPro"/>
</dbReference>
<keyword evidence="1" id="KW-0540">Nuclease</keyword>
<reference evidence="7 8" key="1">
    <citation type="submission" date="2020-05" db="EMBL/GenBank/DDBJ databases">
        <title>MicrobeNet Type strains.</title>
        <authorList>
            <person name="Nicholson A.C."/>
        </authorList>
    </citation>
    <scope>NUCLEOTIDE SEQUENCE [LARGE SCALE GENOMIC DNA]</scope>
    <source>
        <strain evidence="7 8">JCM 14547</strain>
    </source>
</reference>
<dbReference type="InterPro" id="IPR004603">
    <property type="entry name" value="DNA_mismatch_endonuc_vsr"/>
</dbReference>
<comment type="caution">
    <text evidence="7">The sequence shown here is derived from an EMBL/GenBank/DDBJ whole genome shotgun (WGS) entry which is preliminary data.</text>
</comment>
<evidence type="ECO:0000256" key="6">
    <source>
        <dbReference type="ARBA" id="ARBA00029466"/>
    </source>
</evidence>
<evidence type="ECO:0000256" key="1">
    <source>
        <dbReference type="ARBA" id="ARBA00022722"/>
    </source>
</evidence>
<sequence>MRANRRRDTRCEVALRRELHRLGLRFVVDVTPAGTNRRRRVDVLLRGAGIAVLVDGCFWHSCPQHLHLPRANREWWRAKLASVVARDRDTDAGLAGAGWTVVRVWEHEPPALAAARVLAAVRRGEAGGRASLVEQRCGRRVADAGTGGRGGPRS</sequence>
<dbReference type="SUPFAM" id="SSF52980">
    <property type="entry name" value="Restriction endonuclease-like"/>
    <property type="match status" value="1"/>
</dbReference>
<accession>A0A849BR14</accession>
<keyword evidence="5" id="KW-0234">DNA repair</keyword>
<gene>
    <name evidence="7" type="ORF">HLB09_09185</name>
</gene>
<dbReference type="GO" id="GO:0016787">
    <property type="term" value="F:hydrolase activity"/>
    <property type="evidence" value="ECO:0007669"/>
    <property type="project" value="UniProtKB-KW"/>
</dbReference>
<evidence type="ECO:0000256" key="5">
    <source>
        <dbReference type="ARBA" id="ARBA00023204"/>
    </source>
</evidence>
<dbReference type="EMBL" id="JABEMA010000117">
    <property type="protein sequence ID" value="NNH23262.1"/>
    <property type="molecule type" value="Genomic_DNA"/>
</dbReference>
<proteinExistence type="inferred from homology"/>
<evidence type="ECO:0000313" key="8">
    <source>
        <dbReference type="Proteomes" id="UP000555552"/>
    </source>
</evidence>